<dbReference type="EMBL" id="CM042882">
    <property type="protein sequence ID" value="KAI4380134.1"/>
    <property type="molecule type" value="Genomic_DNA"/>
</dbReference>
<accession>A0ACB9RRC4</accession>
<proteinExistence type="predicted"/>
<organism evidence="1 2">
    <name type="scientific">Melastoma candidum</name>
    <dbReference type="NCBI Taxonomy" id="119954"/>
    <lineage>
        <taxon>Eukaryota</taxon>
        <taxon>Viridiplantae</taxon>
        <taxon>Streptophyta</taxon>
        <taxon>Embryophyta</taxon>
        <taxon>Tracheophyta</taxon>
        <taxon>Spermatophyta</taxon>
        <taxon>Magnoliopsida</taxon>
        <taxon>eudicotyledons</taxon>
        <taxon>Gunneridae</taxon>
        <taxon>Pentapetalae</taxon>
        <taxon>rosids</taxon>
        <taxon>malvids</taxon>
        <taxon>Myrtales</taxon>
        <taxon>Melastomataceae</taxon>
        <taxon>Melastomatoideae</taxon>
        <taxon>Melastomateae</taxon>
        <taxon>Melastoma</taxon>
    </lineage>
</organism>
<comment type="caution">
    <text evidence="1">The sequence shown here is derived from an EMBL/GenBank/DDBJ whole genome shotgun (WGS) entry which is preliminary data.</text>
</comment>
<gene>
    <name evidence="1" type="ORF">MLD38_006357</name>
</gene>
<sequence length="289" mass="31485">MGNHPKVDYFVVDAFTDSPFKGNPAAVCFLEEERDEGWLQAVATEFNISQTSYLTKDGSDDAVAGCPRFRLRWFTPVAEVKLCGHATLAAAHVLFTSGRVDSDCIEFLTLSGVLTAKKVPEAHSNGSTLLIELDFPEVLNKECSSEEILTALEVIGDAPILEMRRTAADDLLVVLSSANLVEEFCPRLDKIRKWTGRGVIITAAAAQGSGFDFFSRFFCPNLGINEDPVCGSAHCALTSYWSTKMGKHDFVAYQASPRSGILKLELDTANGRVRIRGKAVIVMQGTIIA</sequence>
<protein>
    <submittedName>
        <fullName evidence="1">Uncharacterized protein</fullName>
    </submittedName>
</protein>
<reference evidence="2" key="1">
    <citation type="journal article" date="2023" name="Front. Plant Sci.">
        <title>Chromosomal-level genome assembly of Melastoma candidum provides insights into trichome evolution.</title>
        <authorList>
            <person name="Zhong Y."/>
            <person name="Wu W."/>
            <person name="Sun C."/>
            <person name="Zou P."/>
            <person name="Liu Y."/>
            <person name="Dai S."/>
            <person name="Zhou R."/>
        </authorList>
    </citation>
    <scope>NUCLEOTIDE SEQUENCE [LARGE SCALE GENOMIC DNA]</scope>
</reference>
<dbReference type="Proteomes" id="UP001057402">
    <property type="component" value="Chromosome 3"/>
</dbReference>
<evidence type="ECO:0000313" key="1">
    <source>
        <dbReference type="EMBL" id="KAI4380134.1"/>
    </source>
</evidence>
<keyword evidence="2" id="KW-1185">Reference proteome</keyword>
<name>A0ACB9RRC4_9MYRT</name>
<evidence type="ECO:0000313" key="2">
    <source>
        <dbReference type="Proteomes" id="UP001057402"/>
    </source>
</evidence>